<name>A0ABW8JUQ7_9GAMM</name>
<dbReference type="RefSeq" id="WP_404631979.1">
    <property type="nucleotide sequence ID" value="NZ_JADIKM010000002.1"/>
</dbReference>
<dbReference type="Proteomes" id="UP001620460">
    <property type="component" value="Unassembled WGS sequence"/>
</dbReference>
<evidence type="ECO:0000256" key="1">
    <source>
        <dbReference type="SAM" id="SignalP"/>
    </source>
</evidence>
<evidence type="ECO:0000313" key="3">
    <source>
        <dbReference type="Proteomes" id="UP001620460"/>
    </source>
</evidence>
<organism evidence="2 3">
    <name type="scientific">Dyella ginsengisoli</name>
    <dbReference type="NCBI Taxonomy" id="363848"/>
    <lineage>
        <taxon>Bacteria</taxon>
        <taxon>Pseudomonadati</taxon>
        <taxon>Pseudomonadota</taxon>
        <taxon>Gammaproteobacteria</taxon>
        <taxon>Lysobacterales</taxon>
        <taxon>Rhodanobacteraceae</taxon>
        <taxon>Dyella</taxon>
    </lineage>
</organism>
<accession>A0ABW8JUQ7</accession>
<protein>
    <recommendedName>
        <fullName evidence="4">Secreted protein</fullName>
    </recommendedName>
</protein>
<sequence length="165" mass="17677">MRPVPLPTLRLLCVLLLVAPVPAGAQNADVDPLRQRMGEATFRDAGLDHLSAAQLAVLERWLATHPNAMVDAVPASTMPTASAVSHSSSPKAAVDSRIAGSFVGWHKGTVLTLENGQRWQVSDDSTLATGHAIERPGVQVTRALFGGWWLQVDGYNTRARVRPAN</sequence>
<gene>
    <name evidence="2" type="ORF">ISP17_08265</name>
</gene>
<reference evidence="2 3" key="1">
    <citation type="submission" date="2020-10" db="EMBL/GenBank/DDBJ databases">
        <title>Phylogeny of dyella-like bacteria.</title>
        <authorList>
            <person name="Fu J."/>
        </authorList>
    </citation>
    <scope>NUCLEOTIDE SEQUENCE [LARGE SCALE GENOMIC DNA]</scope>
    <source>
        <strain evidence="2 3">Gsoil3046</strain>
    </source>
</reference>
<feature type="signal peptide" evidence="1">
    <location>
        <begin position="1"/>
        <end position="25"/>
    </location>
</feature>
<keyword evidence="3" id="KW-1185">Reference proteome</keyword>
<keyword evidence="1" id="KW-0732">Signal</keyword>
<evidence type="ECO:0000313" key="2">
    <source>
        <dbReference type="EMBL" id="MFK2903956.1"/>
    </source>
</evidence>
<comment type="caution">
    <text evidence="2">The sequence shown here is derived from an EMBL/GenBank/DDBJ whole genome shotgun (WGS) entry which is preliminary data.</text>
</comment>
<evidence type="ECO:0008006" key="4">
    <source>
        <dbReference type="Google" id="ProtNLM"/>
    </source>
</evidence>
<dbReference type="EMBL" id="JADIKM010000002">
    <property type="protein sequence ID" value="MFK2903956.1"/>
    <property type="molecule type" value="Genomic_DNA"/>
</dbReference>
<proteinExistence type="predicted"/>
<feature type="chain" id="PRO_5046638322" description="Secreted protein" evidence="1">
    <location>
        <begin position="26"/>
        <end position="165"/>
    </location>
</feature>